<dbReference type="EMBL" id="BSPD01000085">
    <property type="protein sequence ID" value="GLS27675.1"/>
    <property type="molecule type" value="Genomic_DNA"/>
</dbReference>
<evidence type="ECO:0000313" key="2">
    <source>
        <dbReference type="EMBL" id="GLS27675.1"/>
    </source>
</evidence>
<proteinExistence type="predicted"/>
<feature type="compositionally biased region" description="Low complexity" evidence="1">
    <location>
        <begin position="77"/>
        <end position="92"/>
    </location>
</feature>
<feature type="compositionally biased region" description="Low complexity" evidence="1">
    <location>
        <begin position="36"/>
        <end position="48"/>
    </location>
</feature>
<sequence length="268" mass="27720">MPVGGAIPSGGQSGSSAPNNPGPNGRDSNQSGGGSESDSQESSQWPSDNNSGDNASNEPPSLDEESNPSDDIDFSEETSSSSSANASSEASSAGGGSADDSRTEGGAGGGSPGNEPVMTDRERVAQMESVLEGSIASYDGMILREREYIQNRRNENGSEEDLDDPVTGPLYEEDSSGEGGGGGGMGGVNDAYESSSAGNGTRPEGPGDNRQGEYNHQGGQSAPPADIPDGSDDDVVARQIREAAMKETDPVLREKLWEEYRKYKNQSQ</sequence>
<dbReference type="RefSeq" id="WP_232592598.1">
    <property type="nucleotide sequence ID" value="NZ_BSPD01000085.1"/>
</dbReference>
<name>A0AA37T670_9GAMM</name>
<feature type="region of interest" description="Disordered" evidence="1">
    <location>
        <begin position="1"/>
        <end position="128"/>
    </location>
</feature>
<evidence type="ECO:0000313" key="3">
    <source>
        <dbReference type="Proteomes" id="UP001156870"/>
    </source>
</evidence>
<feature type="compositionally biased region" description="Polar residues" evidence="1">
    <location>
        <begin position="49"/>
        <end position="59"/>
    </location>
</feature>
<accession>A0AA37T670</accession>
<dbReference type="Proteomes" id="UP001156870">
    <property type="component" value="Unassembled WGS sequence"/>
</dbReference>
<evidence type="ECO:0000256" key="1">
    <source>
        <dbReference type="SAM" id="MobiDB-lite"/>
    </source>
</evidence>
<feature type="region of interest" description="Disordered" evidence="1">
    <location>
        <begin position="152"/>
        <end position="233"/>
    </location>
</feature>
<feature type="compositionally biased region" description="Gly residues" evidence="1">
    <location>
        <begin position="177"/>
        <end position="187"/>
    </location>
</feature>
<comment type="caution">
    <text evidence="2">The sequence shown here is derived from an EMBL/GenBank/DDBJ whole genome shotgun (WGS) entry which is preliminary data.</text>
</comment>
<organism evidence="2 3">
    <name type="scientific">Marinibactrum halimedae</name>
    <dbReference type="NCBI Taxonomy" id="1444977"/>
    <lineage>
        <taxon>Bacteria</taxon>
        <taxon>Pseudomonadati</taxon>
        <taxon>Pseudomonadota</taxon>
        <taxon>Gammaproteobacteria</taxon>
        <taxon>Cellvibrionales</taxon>
        <taxon>Cellvibrionaceae</taxon>
        <taxon>Marinibactrum</taxon>
    </lineage>
</organism>
<keyword evidence="3" id="KW-1185">Reference proteome</keyword>
<feature type="compositionally biased region" description="Acidic residues" evidence="1">
    <location>
        <begin position="61"/>
        <end position="76"/>
    </location>
</feature>
<protein>
    <submittedName>
        <fullName evidence="2">Uncharacterized protein</fullName>
    </submittedName>
</protein>
<dbReference type="AlphaFoldDB" id="A0AA37T670"/>
<gene>
    <name evidence="2" type="ORF">GCM10007877_33940</name>
</gene>
<reference evidence="2 3" key="1">
    <citation type="journal article" date="2014" name="Int. J. Syst. Evol. Microbiol.">
        <title>Complete genome sequence of Corynebacterium casei LMG S-19264T (=DSM 44701T), isolated from a smear-ripened cheese.</title>
        <authorList>
            <consortium name="US DOE Joint Genome Institute (JGI-PGF)"/>
            <person name="Walter F."/>
            <person name="Albersmeier A."/>
            <person name="Kalinowski J."/>
            <person name="Ruckert C."/>
        </authorList>
    </citation>
    <scope>NUCLEOTIDE SEQUENCE [LARGE SCALE GENOMIC DNA]</scope>
    <source>
        <strain evidence="2 3">NBRC 110095</strain>
    </source>
</reference>